<name>A0A420I687_9PEZI</name>
<accession>A0A420I687</accession>
<feature type="compositionally biased region" description="Basic and acidic residues" evidence="1">
    <location>
        <begin position="1"/>
        <end position="14"/>
    </location>
</feature>
<protein>
    <submittedName>
        <fullName evidence="2">Uncharacterized protein</fullName>
    </submittedName>
</protein>
<reference evidence="2 3" key="1">
    <citation type="journal article" date="2018" name="BMC Genomics">
        <title>Comparative genome analyses reveal sequence features reflecting distinct modes of host-adaptation between dicot and monocot powdery mildew.</title>
        <authorList>
            <person name="Wu Y."/>
            <person name="Ma X."/>
            <person name="Pan Z."/>
            <person name="Kale S.D."/>
            <person name="Song Y."/>
            <person name="King H."/>
            <person name="Zhang Q."/>
            <person name="Presley C."/>
            <person name="Deng X."/>
            <person name="Wei C.I."/>
            <person name="Xiao S."/>
        </authorList>
    </citation>
    <scope>NUCLEOTIDE SEQUENCE [LARGE SCALE GENOMIC DNA]</scope>
    <source>
        <strain evidence="2">UMSG3</strain>
    </source>
</reference>
<dbReference type="Proteomes" id="UP000283383">
    <property type="component" value="Unassembled WGS sequence"/>
</dbReference>
<evidence type="ECO:0000313" key="2">
    <source>
        <dbReference type="EMBL" id="RKF65233.1"/>
    </source>
</evidence>
<sequence>SIHTLHESNIDRRSPSRLSSSDLRGLKRLARAAVKNIHQEESKKFTLSVHQLSVHNQKLRNEYADKKDHDEAVFFSHVIRVTRDLADIKQGDVEKRLQKLYRKLEKEEARLNLSK</sequence>
<evidence type="ECO:0000256" key="1">
    <source>
        <dbReference type="SAM" id="MobiDB-lite"/>
    </source>
</evidence>
<feature type="non-terminal residue" evidence="2">
    <location>
        <position position="1"/>
    </location>
</feature>
<proteinExistence type="predicted"/>
<evidence type="ECO:0000313" key="3">
    <source>
        <dbReference type="Proteomes" id="UP000283383"/>
    </source>
</evidence>
<gene>
    <name evidence="2" type="ORF">GcM3_124025</name>
</gene>
<comment type="caution">
    <text evidence="2">The sequence shown here is derived from an EMBL/GenBank/DDBJ whole genome shotgun (WGS) entry which is preliminary data.</text>
</comment>
<dbReference type="EMBL" id="MCBQ01012476">
    <property type="protein sequence ID" value="RKF65233.1"/>
    <property type="molecule type" value="Genomic_DNA"/>
</dbReference>
<feature type="region of interest" description="Disordered" evidence="1">
    <location>
        <begin position="1"/>
        <end position="22"/>
    </location>
</feature>
<dbReference type="AlphaFoldDB" id="A0A420I687"/>
<keyword evidence="3" id="KW-1185">Reference proteome</keyword>
<organism evidence="2 3">
    <name type="scientific">Golovinomyces cichoracearum</name>
    <dbReference type="NCBI Taxonomy" id="62708"/>
    <lineage>
        <taxon>Eukaryota</taxon>
        <taxon>Fungi</taxon>
        <taxon>Dikarya</taxon>
        <taxon>Ascomycota</taxon>
        <taxon>Pezizomycotina</taxon>
        <taxon>Leotiomycetes</taxon>
        <taxon>Erysiphales</taxon>
        <taxon>Erysiphaceae</taxon>
        <taxon>Golovinomyces</taxon>
    </lineage>
</organism>